<dbReference type="InterPro" id="IPR050563">
    <property type="entry name" value="4-hydroxybenzoyl-CoA_TE"/>
</dbReference>
<dbReference type="AlphaFoldDB" id="A0A7C6Z502"/>
<keyword evidence="2" id="KW-0378">Hydrolase</keyword>
<dbReference type="Proteomes" id="UP000553059">
    <property type="component" value="Unassembled WGS sequence"/>
</dbReference>
<dbReference type="Gene3D" id="3.10.129.10">
    <property type="entry name" value="Hotdog Thioesterase"/>
    <property type="match status" value="1"/>
</dbReference>
<dbReference type="PANTHER" id="PTHR31793">
    <property type="entry name" value="4-HYDROXYBENZOYL-COA THIOESTERASE FAMILY MEMBER"/>
    <property type="match status" value="1"/>
</dbReference>
<dbReference type="CDD" id="cd00586">
    <property type="entry name" value="4HBT"/>
    <property type="match status" value="1"/>
</dbReference>
<name>A0A7C6Z502_9FIRM</name>
<dbReference type="PANTHER" id="PTHR31793:SF27">
    <property type="entry name" value="NOVEL THIOESTERASE SUPERFAMILY DOMAIN AND SAPOSIN A-TYPE DOMAIN CONTAINING PROTEIN (0610012H03RIK)"/>
    <property type="match status" value="1"/>
</dbReference>
<accession>A0A7C6Z502</accession>
<dbReference type="SUPFAM" id="SSF54637">
    <property type="entry name" value="Thioesterase/thiol ester dehydrase-isomerase"/>
    <property type="match status" value="1"/>
</dbReference>
<evidence type="ECO:0000313" key="3">
    <source>
        <dbReference type="EMBL" id="HHY27349.1"/>
    </source>
</evidence>
<dbReference type="GO" id="GO:0047617">
    <property type="term" value="F:fatty acyl-CoA hydrolase activity"/>
    <property type="evidence" value="ECO:0007669"/>
    <property type="project" value="TreeGrafter"/>
</dbReference>
<evidence type="ECO:0000313" key="4">
    <source>
        <dbReference type="Proteomes" id="UP000553059"/>
    </source>
</evidence>
<evidence type="ECO:0000256" key="1">
    <source>
        <dbReference type="ARBA" id="ARBA00005953"/>
    </source>
</evidence>
<sequence>MATETIVHVKYTEIDRMGIVHHSIYPLWFEKGRRDYLRKAGAPNSQISGRGFYLPLTQMECRFKSPARHGDELTVITRISHMSSVKLKFEYEVLEKEKGRLLAAGKTAHVWTNGRIEPINIEKEVPEIYQRLRQFSESCGNG</sequence>
<organism evidence="3 4">
    <name type="scientific">Desulfitobacterium dehalogenans</name>
    <dbReference type="NCBI Taxonomy" id="36854"/>
    <lineage>
        <taxon>Bacteria</taxon>
        <taxon>Bacillati</taxon>
        <taxon>Bacillota</taxon>
        <taxon>Clostridia</taxon>
        <taxon>Eubacteriales</taxon>
        <taxon>Desulfitobacteriaceae</taxon>
        <taxon>Desulfitobacterium</taxon>
    </lineage>
</organism>
<comment type="caution">
    <text evidence="3">The sequence shown here is derived from an EMBL/GenBank/DDBJ whole genome shotgun (WGS) entry which is preliminary data.</text>
</comment>
<dbReference type="InterPro" id="IPR029069">
    <property type="entry name" value="HotDog_dom_sf"/>
</dbReference>
<dbReference type="InterPro" id="IPR006684">
    <property type="entry name" value="YbgC/YbaW"/>
</dbReference>
<proteinExistence type="inferred from homology"/>
<protein>
    <submittedName>
        <fullName evidence="3">Acyl-CoA thioesterase</fullName>
    </submittedName>
</protein>
<comment type="similarity">
    <text evidence="1">Belongs to the 4-hydroxybenzoyl-CoA thioesterase family.</text>
</comment>
<dbReference type="PIRSF" id="PIRSF003230">
    <property type="entry name" value="YbgC"/>
    <property type="match status" value="1"/>
</dbReference>
<dbReference type="EMBL" id="DUTF01000251">
    <property type="protein sequence ID" value="HHY27349.1"/>
    <property type="molecule type" value="Genomic_DNA"/>
</dbReference>
<evidence type="ECO:0000256" key="2">
    <source>
        <dbReference type="ARBA" id="ARBA00022801"/>
    </source>
</evidence>
<dbReference type="Pfam" id="PF13279">
    <property type="entry name" value="4HBT_2"/>
    <property type="match status" value="1"/>
</dbReference>
<gene>
    <name evidence="3" type="ORF">GX523_11530</name>
</gene>
<reference evidence="3 4" key="1">
    <citation type="journal article" date="2020" name="Biotechnol. Biofuels">
        <title>New insights from the biogas microbiome by comprehensive genome-resolved metagenomics of nearly 1600 species originating from multiple anaerobic digesters.</title>
        <authorList>
            <person name="Campanaro S."/>
            <person name="Treu L."/>
            <person name="Rodriguez-R L.M."/>
            <person name="Kovalovszki A."/>
            <person name="Ziels R.M."/>
            <person name="Maus I."/>
            <person name="Zhu X."/>
            <person name="Kougias P.G."/>
            <person name="Basile A."/>
            <person name="Luo G."/>
            <person name="Schluter A."/>
            <person name="Konstantinidis K.T."/>
            <person name="Angelidaki I."/>
        </authorList>
    </citation>
    <scope>NUCLEOTIDE SEQUENCE [LARGE SCALE GENOMIC DNA]</scope>
    <source>
        <strain evidence="3">AS05jafATM_4</strain>
    </source>
</reference>